<dbReference type="Proteomes" id="UP000019772">
    <property type="component" value="Chromosome"/>
</dbReference>
<gene>
    <name evidence="2" type="ORF">PSAB_02460</name>
</gene>
<accession>X4ZSN8</accession>
<sequence>MIRTFEFGWSEAKETEGQIMEAQTVSGISPVQAIAAYGGTESDVSSLEKQRNRLMMELDKANAAQGSEMQTPYRREQLQRQIRLLEAQLVQKSGSSTPVHFVPASPLQDHLPLWRTEGKVGLKVIGLTDPRTATVNSEGHFDALI</sequence>
<evidence type="ECO:0000313" key="2">
    <source>
        <dbReference type="EMBL" id="AHV95428.1"/>
    </source>
</evidence>
<evidence type="ECO:0000256" key="1">
    <source>
        <dbReference type="SAM" id="Coils"/>
    </source>
</evidence>
<dbReference type="eggNOG" id="ENOG50305TV">
    <property type="taxonomic scope" value="Bacteria"/>
</dbReference>
<organism evidence="2 3">
    <name type="scientific">Paenibacillus sabinae T27</name>
    <dbReference type="NCBI Taxonomy" id="1268072"/>
    <lineage>
        <taxon>Bacteria</taxon>
        <taxon>Bacillati</taxon>
        <taxon>Bacillota</taxon>
        <taxon>Bacilli</taxon>
        <taxon>Bacillales</taxon>
        <taxon>Paenibacillaceae</taxon>
        <taxon>Paenibacillus</taxon>
    </lineage>
</organism>
<evidence type="ECO:0000313" key="3">
    <source>
        <dbReference type="Proteomes" id="UP000019772"/>
    </source>
</evidence>
<protein>
    <submittedName>
        <fullName evidence="2">Uncharacterized protein</fullName>
    </submittedName>
</protein>
<feature type="coiled-coil region" evidence="1">
    <location>
        <begin position="44"/>
        <end position="95"/>
    </location>
</feature>
<dbReference type="PATRIC" id="fig|1268072.3.peg.518"/>
<reference evidence="2 3" key="1">
    <citation type="journal article" date="2014" name="PLoS Genet.">
        <title>Comparative Genomic Analysis of N2-Fixing and Non-N2-Fixing Paenibacillus spp.: Organization, Evolution and Expression of the Nitrogen Fixation Genes.</title>
        <authorList>
            <person name="Xie J.B."/>
            <person name="Du Z."/>
            <person name="Bai L."/>
            <person name="Tian C."/>
            <person name="Zhang Y."/>
            <person name="Xie J.Y."/>
            <person name="Wang T."/>
            <person name="Liu X."/>
            <person name="Chen X."/>
            <person name="Cheng Q."/>
            <person name="Chen S."/>
            <person name="Li J."/>
        </authorList>
    </citation>
    <scope>NUCLEOTIDE SEQUENCE [LARGE SCALE GENOMIC DNA]</scope>
    <source>
        <strain evidence="2 3">T27</strain>
    </source>
</reference>
<proteinExistence type="predicted"/>
<dbReference type="HOGENOM" id="CLU_1979353_0_0_9"/>
<keyword evidence="3" id="KW-1185">Reference proteome</keyword>
<name>X4ZSN8_9BACL</name>
<keyword evidence="1" id="KW-0175">Coiled coil</keyword>
<dbReference type="KEGG" id="psab:PSAB_02460"/>
<dbReference type="AlphaFoldDB" id="X4ZSN8"/>
<dbReference type="EMBL" id="CP004078">
    <property type="protein sequence ID" value="AHV95428.1"/>
    <property type="molecule type" value="Genomic_DNA"/>
</dbReference>